<comment type="caution">
    <text evidence="3">The sequence shown here is derived from an EMBL/GenBank/DDBJ whole genome shotgun (WGS) entry which is preliminary data.</text>
</comment>
<accession>A0A8H6SLB7</accession>
<dbReference type="Pfam" id="PF24803">
    <property type="entry name" value="DUF7704"/>
    <property type="match status" value="1"/>
</dbReference>
<dbReference type="InterPro" id="IPR056121">
    <property type="entry name" value="DUF7704"/>
</dbReference>
<dbReference type="RefSeq" id="XP_037219723.1">
    <property type="nucleotide sequence ID" value="XM_037364079.1"/>
</dbReference>
<sequence length="169" mass="18448">MHQPSPLPPHYFAIFAIYEPILTTLGFLGALLDPKSTHDNQAPWPSGRPPDSFPLATKLTIVQLGHVSGLLGLLNVCLLSTARAHLSLQPALQEKIVSALLTPLLVGDIVHIYLTLWALGDHRFDLRNWSPMLVVTIVGGISLLIPRLCWVLGIARYVDSRDGPPSPKS</sequence>
<name>A0A8H6SLB7_9AGAR</name>
<evidence type="ECO:0000313" key="4">
    <source>
        <dbReference type="Proteomes" id="UP000636479"/>
    </source>
</evidence>
<evidence type="ECO:0000256" key="1">
    <source>
        <dbReference type="SAM" id="Phobius"/>
    </source>
</evidence>
<feature type="domain" description="DUF7704" evidence="2">
    <location>
        <begin position="6"/>
        <end position="154"/>
    </location>
</feature>
<feature type="transmembrane region" description="Helical" evidence="1">
    <location>
        <begin position="132"/>
        <end position="158"/>
    </location>
</feature>
<keyword evidence="1" id="KW-0812">Transmembrane</keyword>
<dbReference type="PANTHER" id="PTHR37019:SF2">
    <property type="entry name" value="EXPERA DOMAIN-CONTAINING PROTEIN"/>
    <property type="match status" value="1"/>
</dbReference>
<protein>
    <recommendedName>
        <fullName evidence="2">DUF7704 domain-containing protein</fullName>
    </recommendedName>
</protein>
<feature type="transmembrane region" description="Helical" evidence="1">
    <location>
        <begin position="99"/>
        <end position="120"/>
    </location>
</feature>
<evidence type="ECO:0000259" key="2">
    <source>
        <dbReference type="Pfam" id="PF24803"/>
    </source>
</evidence>
<evidence type="ECO:0000313" key="3">
    <source>
        <dbReference type="EMBL" id="KAF7301723.1"/>
    </source>
</evidence>
<dbReference type="GeneID" id="59346595"/>
<dbReference type="OrthoDB" id="2937326at2759"/>
<keyword evidence="1" id="KW-0472">Membrane</keyword>
<keyword evidence="1" id="KW-1133">Transmembrane helix</keyword>
<organism evidence="3 4">
    <name type="scientific">Mycena indigotica</name>
    <dbReference type="NCBI Taxonomy" id="2126181"/>
    <lineage>
        <taxon>Eukaryota</taxon>
        <taxon>Fungi</taxon>
        <taxon>Dikarya</taxon>
        <taxon>Basidiomycota</taxon>
        <taxon>Agaricomycotina</taxon>
        <taxon>Agaricomycetes</taxon>
        <taxon>Agaricomycetidae</taxon>
        <taxon>Agaricales</taxon>
        <taxon>Marasmiineae</taxon>
        <taxon>Mycenaceae</taxon>
        <taxon>Mycena</taxon>
    </lineage>
</organism>
<keyword evidence="4" id="KW-1185">Reference proteome</keyword>
<reference evidence="3" key="1">
    <citation type="submission" date="2020-05" db="EMBL/GenBank/DDBJ databases">
        <title>Mycena genomes resolve the evolution of fungal bioluminescence.</title>
        <authorList>
            <person name="Tsai I.J."/>
        </authorList>
    </citation>
    <scope>NUCLEOTIDE SEQUENCE</scope>
    <source>
        <strain evidence="3">171206Taipei</strain>
    </source>
</reference>
<gene>
    <name evidence="3" type="ORF">MIND_00737900</name>
</gene>
<feature type="transmembrane region" description="Helical" evidence="1">
    <location>
        <begin position="12"/>
        <end position="32"/>
    </location>
</feature>
<proteinExistence type="predicted"/>
<dbReference type="Proteomes" id="UP000636479">
    <property type="component" value="Unassembled WGS sequence"/>
</dbReference>
<dbReference type="PANTHER" id="PTHR37019">
    <property type="entry name" value="CHROMOSOME 1, WHOLE GENOME SHOTGUN SEQUENCE"/>
    <property type="match status" value="1"/>
</dbReference>
<dbReference type="EMBL" id="JACAZF010000006">
    <property type="protein sequence ID" value="KAF7301723.1"/>
    <property type="molecule type" value="Genomic_DNA"/>
</dbReference>
<dbReference type="AlphaFoldDB" id="A0A8H6SLB7"/>